<protein>
    <recommendedName>
        <fullName evidence="3">COS domain-containing protein</fullName>
    </recommendedName>
</protein>
<evidence type="ECO:0000259" key="3">
    <source>
        <dbReference type="PROSITE" id="PS51262"/>
    </source>
</evidence>
<comment type="caution">
    <text evidence="4">The sequence shown here is derived from an EMBL/GenBank/DDBJ whole genome shotgun (WGS) entry which is preliminary data.</text>
</comment>
<keyword evidence="5" id="KW-1185">Reference proteome</keyword>
<dbReference type="EMBL" id="JBBPFD010000033">
    <property type="protein sequence ID" value="KAK7880976.1"/>
    <property type="molecule type" value="Genomic_DNA"/>
</dbReference>
<sequence length="266" mass="29096">MNSGVLDSDSELLKRRFRTFSRSGLRPGPGQDLDQDQVRTRSRSGLRPGPGQDLDQVQEALRRIIVTLTNKNQELRDLLQTLDRTRTGLQVRPWTGPGPDYRTGGGARTAKLRPGGEGAELRAAIVQSQQQKEAELQAQQGAGQSALLDGEELLAFADSALSISDHAHFLQAAKEIKERVTMAPAFRLSSRPVLVSLNMSHFSVDFGAERAGLQALDFLPAPPVPVLDESRCSVSDNTLHAHWSCLGQSGASYELQYRKCEQATPL</sequence>
<accession>A0AAW0MWX4</accession>
<proteinExistence type="predicted"/>
<gene>
    <name evidence="4" type="ORF">WMY93_032371</name>
</gene>
<feature type="region of interest" description="Disordered" evidence="2">
    <location>
        <begin position="20"/>
        <end position="54"/>
    </location>
</feature>
<dbReference type="InterPro" id="IPR040859">
    <property type="entry name" value="Midline-1_COS"/>
</dbReference>
<evidence type="ECO:0000256" key="1">
    <source>
        <dbReference type="ARBA" id="ARBA00023054"/>
    </source>
</evidence>
<reference evidence="5" key="1">
    <citation type="submission" date="2024-04" db="EMBL/GenBank/DDBJ databases">
        <title>Salinicola lusitanus LLJ914,a marine bacterium isolated from the Okinawa Trough.</title>
        <authorList>
            <person name="Li J."/>
        </authorList>
    </citation>
    <scope>NUCLEOTIDE SEQUENCE [LARGE SCALE GENOMIC DNA]</scope>
</reference>
<dbReference type="PROSITE" id="PS51262">
    <property type="entry name" value="COS"/>
    <property type="match status" value="1"/>
</dbReference>
<keyword evidence="1" id="KW-0175">Coiled coil</keyword>
<dbReference type="Pfam" id="PF18568">
    <property type="entry name" value="COS"/>
    <property type="match status" value="1"/>
</dbReference>
<organism evidence="4 5">
    <name type="scientific">Mugilogobius chulae</name>
    <name type="common">yellowstripe goby</name>
    <dbReference type="NCBI Taxonomy" id="88201"/>
    <lineage>
        <taxon>Eukaryota</taxon>
        <taxon>Metazoa</taxon>
        <taxon>Chordata</taxon>
        <taxon>Craniata</taxon>
        <taxon>Vertebrata</taxon>
        <taxon>Euteleostomi</taxon>
        <taxon>Actinopterygii</taxon>
        <taxon>Neopterygii</taxon>
        <taxon>Teleostei</taxon>
        <taxon>Neoteleostei</taxon>
        <taxon>Acanthomorphata</taxon>
        <taxon>Gobiaria</taxon>
        <taxon>Gobiiformes</taxon>
        <taxon>Gobioidei</taxon>
        <taxon>Gobiidae</taxon>
        <taxon>Gobionellinae</taxon>
        <taxon>Mugilogobius</taxon>
    </lineage>
</organism>
<dbReference type="InterPro" id="IPR017903">
    <property type="entry name" value="COS_domain"/>
</dbReference>
<dbReference type="AlphaFoldDB" id="A0AAW0MWX4"/>
<feature type="domain" description="COS" evidence="3">
    <location>
        <begin position="161"/>
        <end position="219"/>
    </location>
</feature>
<name>A0AAW0MWX4_9GOBI</name>
<evidence type="ECO:0000256" key="2">
    <source>
        <dbReference type="SAM" id="MobiDB-lite"/>
    </source>
</evidence>
<evidence type="ECO:0000313" key="4">
    <source>
        <dbReference type="EMBL" id="KAK7880976.1"/>
    </source>
</evidence>
<evidence type="ECO:0000313" key="5">
    <source>
        <dbReference type="Proteomes" id="UP001460270"/>
    </source>
</evidence>
<dbReference type="Proteomes" id="UP001460270">
    <property type="component" value="Unassembled WGS sequence"/>
</dbReference>